<dbReference type="OrthoDB" id="2573593at2"/>
<feature type="transmembrane region" description="Helical" evidence="1">
    <location>
        <begin position="190"/>
        <end position="210"/>
    </location>
</feature>
<evidence type="ECO:0000313" key="2">
    <source>
        <dbReference type="EMBL" id="MVP01923.1"/>
    </source>
</evidence>
<feature type="transmembrane region" description="Helical" evidence="1">
    <location>
        <begin position="93"/>
        <end position="118"/>
    </location>
</feature>
<name>A0A7X3FLQ2_9BACL</name>
<dbReference type="EMBL" id="RHLK01000016">
    <property type="protein sequence ID" value="MVP01923.1"/>
    <property type="molecule type" value="Genomic_DNA"/>
</dbReference>
<gene>
    <name evidence="2" type="ORF">EDM21_20805</name>
</gene>
<evidence type="ECO:0000313" key="3">
    <source>
        <dbReference type="Proteomes" id="UP000490800"/>
    </source>
</evidence>
<dbReference type="RefSeq" id="WP_157338337.1">
    <property type="nucleotide sequence ID" value="NZ_RHLK01000016.1"/>
</dbReference>
<dbReference type="Proteomes" id="UP000490800">
    <property type="component" value="Unassembled WGS sequence"/>
</dbReference>
<feature type="transmembrane region" description="Helical" evidence="1">
    <location>
        <begin position="49"/>
        <end position="72"/>
    </location>
</feature>
<reference evidence="2 3" key="1">
    <citation type="journal article" date="2019" name="Microorganisms">
        <title>Paenibacillus lutrae sp. nov., A Chitinolytic Species Isolated from A River Otter in Castril Natural Park, Granada, Spain.</title>
        <authorList>
            <person name="Rodriguez M."/>
            <person name="Reina J.C."/>
            <person name="Bejar V."/>
            <person name="Llamas I."/>
        </authorList>
    </citation>
    <scope>NUCLEOTIDE SEQUENCE [LARGE SCALE GENOMIC DNA]</scope>
    <source>
        <strain evidence="2 3">N10</strain>
    </source>
</reference>
<sequence length="263" mass="30695">MKEIRSALTFKRVVISLIIMLWPFVYFMIQRNNYSFRDRLDVFTFMLEGMLPLAFVILAALVYLGIFSGEIKNRFIVYTRLRIPLRRLLRIKFAANFLLTWGTFFVFTFGYFLFSFYISSLLGLVEYHPEFYKLNEVTVIQESYTRHTFTQLLQYGSLTYGFLYSGWVALNAAVFASLGFFMVLIMRNQFAAISFPFLLYILGSFITSSADMKAFRFPDAIFPFSSVQMPIWTAFVPLAFLTFLCTALYVHATKNLERNDNLA</sequence>
<feature type="transmembrane region" description="Helical" evidence="1">
    <location>
        <begin position="162"/>
        <end position="183"/>
    </location>
</feature>
<keyword evidence="1" id="KW-0812">Transmembrane</keyword>
<feature type="transmembrane region" description="Helical" evidence="1">
    <location>
        <begin position="230"/>
        <end position="250"/>
    </location>
</feature>
<keyword evidence="1" id="KW-0472">Membrane</keyword>
<comment type="caution">
    <text evidence="2">The sequence shown here is derived from an EMBL/GenBank/DDBJ whole genome shotgun (WGS) entry which is preliminary data.</text>
</comment>
<feature type="transmembrane region" description="Helical" evidence="1">
    <location>
        <begin position="12"/>
        <end position="29"/>
    </location>
</feature>
<dbReference type="AlphaFoldDB" id="A0A7X3FLQ2"/>
<protein>
    <submittedName>
        <fullName evidence="2">Uncharacterized protein</fullName>
    </submittedName>
</protein>
<organism evidence="2 3">
    <name type="scientific">Paenibacillus lutrae</name>
    <dbReference type="NCBI Taxonomy" id="2078573"/>
    <lineage>
        <taxon>Bacteria</taxon>
        <taxon>Bacillati</taxon>
        <taxon>Bacillota</taxon>
        <taxon>Bacilli</taxon>
        <taxon>Bacillales</taxon>
        <taxon>Paenibacillaceae</taxon>
        <taxon>Paenibacillus</taxon>
    </lineage>
</organism>
<keyword evidence="3" id="KW-1185">Reference proteome</keyword>
<proteinExistence type="predicted"/>
<accession>A0A7X3FLQ2</accession>
<evidence type="ECO:0000256" key="1">
    <source>
        <dbReference type="SAM" id="Phobius"/>
    </source>
</evidence>
<keyword evidence="1" id="KW-1133">Transmembrane helix</keyword>